<organism evidence="3 4">
    <name type="scientific">Mycena rosella</name>
    <name type="common">Pink bonnet</name>
    <name type="synonym">Agaricus rosellus</name>
    <dbReference type="NCBI Taxonomy" id="1033263"/>
    <lineage>
        <taxon>Eukaryota</taxon>
        <taxon>Fungi</taxon>
        <taxon>Dikarya</taxon>
        <taxon>Basidiomycota</taxon>
        <taxon>Agaricomycotina</taxon>
        <taxon>Agaricomycetes</taxon>
        <taxon>Agaricomycetidae</taxon>
        <taxon>Agaricales</taxon>
        <taxon>Marasmiineae</taxon>
        <taxon>Mycenaceae</taxon>
        <taxon>Mycena</taxon>
    </lineage>
</organism>
<comment type="caution">
    <text evidence="3">The sequence shown here is derived from an EMBL/GenBank/DDBJ whole genome shotgun (WGS) entry which is preliminary data.</text>
</comment>
<keyword evidence="4" id="KW-1185">Reference proteome</keyword>
<dbReference type="AlphaFoldDB" id="A0AAD7FWF8"/>
<dbReference type="Proteomes" id="UP001221757">
    <property type="component" value="Unassembled WGS sequence"/>
</dbReference>
<dbReference type="InterPro" id="IPR024752">
    <property type="entry name" value="Myb/SANT-like_dom"/>
</dbReference>
<gene>
    <name evidence="3" type="ORF">B0H17DRAFT_1216272</name>
</gene>
<name>A0AAD7FWF8_MYCRO</name>
<dbReference type="EMBL" id="JARKIE010000411">
    <property type="protein sequence ID" value="KAJ7642902.1"/>
    <property type="molecule type" value="Genomic_DNA"/>
</dbReference>
<protein>
    <recommendedName>
        <fullName evidence="2">Myb/SANT-like domain-containing protein</fullName>
    </recommendedName>
</protein>
<feature type="region of interest" description="Disordered" evidence="1">
    <location>
        <begin position="1"/>
        <end position="20"/>
    </location>
</feature>
<evidence type="ECO:0000256" key="1">
    <source>
        <dbReference type="SAM" id="MobiDB-lite"/>
    </source>
</evidence>
<sequence length="366" mass="39790">MASNLPQAAAPPDDESNNGGTAKWIVVEVKGMLHTLNDKKDTHMSGNGFKPQVWASVINKLNEVNPDANPKKDKQKCVSKLNYLKKIFDEYLFVQKYSGTGWDDTAKHATNTAEYVEDFAKTHGKKYAKCFKDPCPYYTELDTLYSGLINKATGENVVHLVKRKSRSKKSIQTSTAAVPGASTSAATRAPLEPVSVNAASSSANNDASPTEGPSGESMFDDELDIATSISPPVSKKRERAQMDDDGSDTENVGKRPLKRHRSESGGTARRNAEAGTQISRALDNLSNVMAQPLVTAEDLSHVADVVEILKDTTLLPSDPRGRLYRTVTTALSRAAALARVFILEQDRTRRIGLLEGILEDAGLLDL</sequence>
<evidence type="ECO:0000313" key="4">
    <source>
        <dbReference type="Proteomes" id="UP001221757"/>
    </source>
</evidence>
<feature type="compositionally biased region" description="Polar residues" evidence="1">
    <location>
        <begin position="170"/>
        <end position="186"/>
    </location>
</feature>
<dbReference type="PANTHER" id="PTHR46929">
    <property type="entry name" value="EXPRESSED PROTEIN"/>
    <property type="match status" value="1"/>
</dbReference>
<feature type="region of interest" description="Disordered" evidence="1">
    <location>
        <begin position="163"/>
        <end position="275"/>
    </location>
</feature>
<reference evidence="3" key="1">
    <citation type="submission" date="2023-03" db="EMBL/GenBank/DDBJ databases">
        <title>Massive genome expansion in bonnet fungi (Mycena s.s.) driven by repeated elements and novel gene families across ecological guilds.</title>
        <authorList>
            <consortium name="Lawrence Berkeley National Laboratory"/>
            <person name="Harder C.B."/>
            <person name="Miyauchi S."/>
            <person name="Viragh M."/>
            <person name="Kuo A."/>
            <person name="Thoen E."/>
            <person name="Andreopoulos B."/>
            <person name="Lu D."/>
            <person name="Skrede I."/>
            <person name="Drula E."/>
            <person name="Henrissat B."/>
            <person name="Morin E."/>
            <person name="Kohler A."/>
            <person name="Barry K."/>
            <person name="LaButti K."/>
            <person name="Morin E."/>
            <person name="Salamov A."/>
            <person name="Lipzen A."/>
            <person name="Mereny Z."/>
            <person name="Hegedus B."/>
            <person name="Baldrian P."/>
            <person name="Stursova M."/>
            <person name="Weitz H."/>
            <person name="Taylor A."/>
            <person name="Grigoriev I.V."/>
            <person name="Nagy L.G."/>
            <person name="Martin F."/>
            <person name="Kauserud H."/>
        </authorList>
    </citation>
    <scope>NUCLEOTIDE SEQUENCE</scope>
    <source>
        <strain evidence="3">CBHHK067</strain>
    </source>
</reference>
<feature type="domain" description="Myb/SANT-like" evidence="2">
    <location>
        <begin position="31"/>
        <end position="112"/>
    </location>
</feature>
<feature type="compositionally biased region" description="Low complexity" evidence="1">
    <location>
        <begin position="197"/>
        <end position="208"/>
    </location>
</feature>
<evidence type="ECO:0000313" key="3">
    <source>
        <dbReference type="EMBL" id="KAJ7642902.1"/>
    </source>
</evidence>
<dbReference type="Pfam" id="PF12776">
    <property type="entry name" value="Myb_DNA-bind_3"/>
    <property type="match status" value="1"/>
</dbReference>
<dbReference type="PANTHER" id="PTHR46929:SF3">
    <property type="entry name" value="MYB_SANT-LIKE DOMAIN-CONTAINING PROTEIN"/>
    <property type="match status" value="1"/>
</dbReference>
<accession>A0AAD7FWF8</accession>
<proteinExistence type="predicted"/>
<evidence type="ECO:0000259" key="2">
    <source>
        <dbReference type="Pfam" id="PF12776"/>
    </source>
</evidence>